<dbReference type="STRING" id="454194.PYK22_01316"/>
<dbReference type="SUPFAM" id="SSF48150">
    <property type="entry name" value="DNA-glycosylase"/>
    <property type="match status" value="1"/>
</dbReference>
<dbReference type="GO" id="GO:0140078">
    <property type="term" value="F:class I DNA-(apurinic or apyrimidinic site) endonuclease activity"/>
    <property type="evidence" value="ECO:0007669"/>
    <property type="project" value="UniProtKB-EC"/>
</dbReference>
<protein>
    <submittedName>
        <fullName evidence="6">Predicted endoIII-related endonuclease</fullName>
        <ecNumber evidence="6">4.2.99.18</ecNumber>
    </submittedName>
</protein>
<dbReference type="PIRSF" id="PIRSF001435">
    <property type="entry name" value="Nth"/>
    <property type="match status" value="1"/>
</dbReference>
<dbReference type="PANTHER" id="PTHR47203">
    <property type="match status" value="1"/>
</dbReference>
<keyword evidence="7" id="KW-1185">Reference proteome</keyword>
<comment type="cofactor">
    <cofactor evidence="1">
        <name>[4Fe-4S] cluster</name>
        <dbReference type="ChEBI" id="CHEBI:49883"/>
    </cofactor>
</comment>
<keyword evidence="3" id="KW-0408">Iron</keyword>
<evidence type="ECO:0000256" key="4">
    <source>
        <dbReference type="ARBA" id="ARBA00023014"/>
    </source>
</evidence>
<evidence type="ECO:0000313" key="6">
    <source>
        <dbReference type="EMBL" id="CDM65318.1"/>
    </source>
</evidence>
<dbReference type="InterPro" id="IPR003265">
    <property type="entry name" value="HhH-GPD_domain"/>
</dbReference>
<gene>
    <name evidence="6" type="ORF">PYK22_01316</name>
</gene>
<dbReference type="SMART" id="SM00525">
    <property type="entry name" value="FES"/>
    <property type="match status" value="1"/>
</dbReference>
<dbReference type="Gene3D" id="1.10.340.30">
    <property type="entry name" value="Hypothetical protein, domain 2"/>
    <property type="match status" value="1"/>
</dbReference>
<evidence type="ECO:0000256" key="2">
    <source>
        <dbReference type="ARBA" id="ARBA00022723"/>
    </source>
</evidence>
<dbReference type="Gene3D" id="1.10.1670.10">
    <property type="entry name" value="Helix-hairpin-Helix base-excision DNA repair enzymes (C-terminal)"/>
    <property type="match status" value="1"/>
</dbReference>
<keyword evidence="6" id="KW-0378">Hydrolase</keyword>
<dbReference type="InterPro" id="IPR003651">
    <property type="entry name" value="Endonuclease3_FeS-loop_motif"/>
</dbReference>
<accession>A0A0B6WVJ7</accession>
<reference evidence="6 7" key="1">
    <citation type="submission" date="2013-12" db="EMBL/GenBank/DDBJ databases">
        <authorList>
            <person name="Stott M."/>
        </authorList>
    </citation>
    <scope>NUCLEOTIDE SEQUENCE [LARGE SCALE GENOMIC DNA]</scope>
    <source>
        <strain evidence="6 7">K22</strain>
    </source>
</reference>
<evidence type="ECO:0000256" key="3">
    <source>
        <dbReference type="ARBA" id="ARBA00023004"/>
    </source>
</evidence>
<keyword evidence="6" id="KW-0255">Endonuclease</keyword>
<dbReference type="GO" id="GO:0006284">
    <property type="term" value="P:base-excision repair"/>
    <property type="evidence" value="ECO:0007669"/>
    <property type="project" value="InterPro"/>
</dbReference>
<proteinExistence type="predicted"/>
<dbReference type="InterPro" id="IPR011257">
    <property type="entry name" value="DNA_glycosylase"/>
</dbReference>
<evidence type="ECO:0000313" key="7">
    <source>
        <dbReference type="Proteomes" id="UP000031518"/>
    </source>
</evidence>
<organism evidence="6 7">
    <name type="scientific">Pyrinomonas methylaliphatogenes</name>
    <dbReference type="NCBI Taxonomy" id="454194"/>
    <lineage>
        <taxon>Bacteria</taxon>
        <taxon>Pseudomonadati</taxon>
        <taxon>Acidobacteriota</taxon>
        <taxon>Blastocatellia</taxon>
        <taxon>Blastocatellales</taxon>
        <taxon>Pyrinomonadaceae</taxon>
        <taxon>Pyrinomonas</taxon>
    </lineage>
</organism>
<dbReference type="GO" id="GO:0046872">
    <property type="term" value="F:metal ion binding"/>
    <property type="evidence" value="ECO:0007669"/>
    <property type="project" value="UniProtKB-KW"/>
</dbReference>
<keyword evidence="6" id="KW-0456">Lyase</keyword>
<dbReference type="CDD" id="cd00056">
    <property type="entry name" value="ENDO3c"/>
    <property type="match status" value="1"/>
</dbReference>
<name>A0A0B6WVJ7_9BACT</name>
<dbReference type="RefSeq" id="WP_083437663.1">
    <property type="nucleotide sequence ID" value="NZ_CBXV010000004.1"/>
</dbReference>
<evidence type="ECO:0000259" key="5">
    <source>
        <dbReference type="SMART" id="SM00478"/>
    </source>
</evidence>
<dbReference type="EC" id="4.2.99.18" evidence="6"/>
<keyword evidence="4" id="KW-0411">Iron-sulfur</keyword>
<dbReference type="SMART" id="SM00478">
    <property type="entry name" value="ENDO3c"/>
    <property type="match status" value="1"/>
</dbReference>
<dbReference type="Pfam" id="PF00730">
    <property type="entry name" value="HhH-GPD"/>
    <property type="match status" value="1"/>
</dbReference>
<dbReference type="GO" id="GO:0051539">
    <property type="term" value="F:4 iron, 4 sulfur cluster binding"/>
    <property type="evidence" value="ECO:0007669"/>
    <property type="project" value="InterPro"/>
</dbReference>
<keyword evidence="2" id="KW-0479">Metal-binding</keyword>
<dbReference type="Proteomes" id="UP000031518">
    <property type="component" value="Unassembled WGS sequence"/>
</dbReference>
<keyword evidence="6" id="KW-0540">Nuclease</keyword>
<feature type="domain" description="HhH-GPD" evidence="5">
    <location>
        <begin position="68"/>
        <end position="225"/>
    </location>
</feature>
<reference evidence="6 7" key="2">
    <citation type="submission" date="2015-01" db="EMBL/GenBank/DDBJ databases">
        <title>Complete genome sequence of Pyrinomonas methylaliphatogenes type strain K22T.</title>
        <authorList>
            <person name="Lee K.C.Y."/>
            <person name="Power J.F."/>
            <person name="Dunfield P.F."/>
            <person name="Morgan X.C."/>
            <person name="Huttenhower C."/>
            <person name="Stott M.B."/>
        </authorList>
    </citation>
    <scope>NUCLEOTIDE SEQUENCE [LARGE SCALE GENOMIC DNA]</scope>
    <source>
        <strain evidence="6 7">K22</strain>
    </source>
</reference>
<sequence>MLKNRERAIGEEVKAIASDRSALVSRWVARALEEKPLPQIIRNLELAFGEPRNERRRDPLDTLINVILSQATSDVNSDRAFASLKRRFPTWEDALRARTSSIAAAIRSGGLAKQKAAVIKDLLRQIREKHGALDLSFLCAMPTREAAAYLAQFRGIGPKTIACTLLFACGKEVFPIDTHIFRVLRRVGLLPDKCSAELAHAIMDQMVPRGKFYSFHINLIRLGRTICRPREPQCGRCPIVEYCDYGRERI</sequence>
<dbReference type="PANTHER" id="PTHR47203:SF1">
    <property type="entry name" value="HYPOTHETICAL BASE EXCISION DNA REPAIR PROTEIN (EUROFUNG)"/>
    <property type="match status" value="1"/>
</dbReference>
<evidence type="ECO:0000256" key="1">
    <source>
        <dbReference type="ARBA" id="ARBA00001966"/>
    </source>
</evidence>
<dbReference type="EMBL" id="CBXV010000004">
    <property type="protein sequence ID" value="CDM65318.1"/>
    <property type="molecule type" value="Genomic_DNA"/>
</dbReference>
<dbReference type="GO" id="GO:0016787">
    <property type="term" value="F:hydrolase activity"/>
    <property type="evidence" value="ECO:0007669"/>
    <property type="project" value="UniProtKB-ARBA"/>
</dbReference>
<dbReference type="InterPro" id="IPR023170">
    <property type="entry name" value="HhH_base_excis_C"/>
</dbReference>
<dbReference type="AlphaFoldDB" id="A0A0B6WVJ7"/>